<accession>A0A4Y1YM29</accession>
<dbReference type="EMBL" id="AP019755">
    <property type="protein sequence ID" value="BBL35166.1"/>
    <property type="molecule type" value="Genomic_DNA"/>
</dbReference>
<protein>
    <submittedName>
        <fullName evidence="3">Uncharacterized protein</fullName>
    </submittedName>
</protein>
<reference evidence="3 4" key="1">
    <citation type="submission" date="2019-06" db="EMBL/GenBank/DDBJ databases">
        <title>Nitrosomonas stercoris KYUHI-S whole genome shotgun sequence.</title>
        <authorList>
            <person name="Nakagawa T."/>
            <person name="Tsuchiya Y."/>
            <person name="Takahashi R."/>
        </authorList>
    </citation>
    <scope>NUCLEOTIDE SEQUENCE [LARGE SCALE GENOMIC DNA]</scope>
    <source>
        <strain evidence="3 4">KYUHI-S</strain>
    </source>
</reference>
<evidence type="ECO:0000313" key="2">
    <source>
        <dbReference type="EMBL" id="BBL34097.1"/>
    </source>
</evidence>
<feature type="chain" id="PRO_5041815041" evidence="1">
    <location>
        <begin position="27"/>
        <end position="190"/>
    </location>
</feature>
<gene>
    <name evidence="2" type="ORF">Nstercoris_00326</name>
    <name evidence="3" type="ORF">Nstercoris_01428</name>
</gene>
<proteinExistence type="predicted"/>
<dbReference type="EMBL" id="AP019755">
    <property type="protein sequence ID" value="BBL34097.1"/>
    <property type="molecule type" value="Genomic_DNA"/>
</dbReference>
<evidence type="ECO:0000313" key="4">
    <source>
        <dbReference type="Proteomes" id="UP000316473"/>
    </source>
</evidence>
<dbReference type="AlphaFoldDB" id="A0A4Y1YM29"/>
<name>A0A4Y1YM29_9PROT</name>
<keyword evidence="1" id="KW-0732">Signal</keyword>
<organism evidence="3 4">
    <name type="scientific">Nitrosomonas stercoris</name>
    <dbReference type="NCBI Taxonomy" id="1444684"/>
    <lineage>
        <taxon>Bacteria</taxon>
        <taxon>Pseudomonadati</taxon>
        <taxon>Pseudomonadota</taxon>
        <taxon>Betaproteobacteria</taxon>
        <taxon>Nitrosomonadales</taxon>
        <taxon>Nitrosomonadaceae</taxon>
        <taxon>Nitrosomonas</taxon>
    </lineage>
</organism>
<dbReference type="Proteomes" id="UP000316473">
    <property type="component" value="Chromosome"/>
</dbReference>
<sequence>MLKRLVRLTFTTCMLAVLCYTNTALAHGKASLEEDTCVRQVGENLVHLNIYQPQFDRAGHYCTEVPTAGEAYLVVDLIDTALREMPVGVKVFRGKDKEGDVIIQVDAQHHPDGVINGIGRLDKGIYSIAVTAEGVPPLNFDYIVHVETIDYGKQVRTWAAPVLAFLFLSWALYKLIRSGRLKRLFGSEDE</sequence>
<dbReference type="KEGG" id="nst:Nstercoris_01428"/>
<feature type="signal peptide" evidence="1">
    <location>
        <begin position="1"/>
        <end position="26"/>
    </location>
</feature>
<evidence type="ECO:0000256" key="1">
    <source>
        <dbReference type="SAM" id="SignalP"/>
    </source>
</evidence>
<evidence type="ECO:0000313" key="3">
    <source>
        <dbReference type="EMBL" id="BBL35166.1"/>
    </source>
</evidence>
<dbReference type="KEGG" id="nst:Nstercoris_00326"/>
<keyword evidence="4" id="KW-1185">Reference proteome</keyword>